<gene>
    <name evidence="1" type="ORF">AKJ09_00538</name>
</gene>
<dbReference type="EMBL" id="CP012333">
    <property type="protein sequence ID" value="AKU93874.1"/>
    <property type="molecule type" value="Genomic_DNA"/>
</dbReference>
<sequence>MGGSFHAKLVIASVDGSSTLPDGLRQLDSIHRGPRIRRSNGERYRQMREPWLDRREMGFGKGDSIRSTVPSRRAQRFVVARPSRCQSA</sequence>
<dbReference type="Proteomes" id="UP000064967">
    <property type="component" value="Chromosome"/>
</dbReference>
<protein>
    <submittedName>
        <fullName evidence="1">Uncharacterized protein</fullName>
    </submittedName>
</protein>
<dbReference type="AlphaFoldDB" id="A0A0K1PL80"/>
<reference evidence="1 2" key="1">
    <citation type="submission" date="2015-08" db="EMBL/GenBank/DDBJ databases">
        <authorList>
            <person name="Babu N.S."/>
            <person name="Beckwith C.J."/>
            <person name="Beseler K.G."/>
            <person name="Brison A."/>
            <person name="Carone J.V."/>
            <person name="Caskin T.P."/>
            <person name="Diamond M."/>
            <person name="Durham M.E."/>
            <person name="Foxe J.M."/>
            <person name="Go M."/>
            <person name="Henderson B.A."/>
            <person name="Jones I.B."/>
            <person name="McGettigan J.A."/>
            <person name="Micheletti S.J."/>
            <person name="Nasrallah M.E."/>
            <person name="Ortiz D."/>
            <person name="Piller C.R."/>
            <person name="Privatt S.R."/>
            <person name="Schneider S.L."/>
            <person name="Sharp S."/>
            <person name="Smith T.C."/>
            <person name="Stanton J.D."/>
            <person name="Ullery H.E."/>
            <person name="Wilson R.J."/>
            <person name="Serrano M.G."/>
            <person name="Buck G."/>
            <person name="Lee V."/>
            <person name="Wang Y."/>
            <person name="Carvalho R."/>
            <person name="Voegtly L."/>
            <person name="Shi R."/>
            <person name="Duckworth R."/>
            <person name="Johnson A."/>
            <person name="Loviza R."/>
            <person name="Walstead R."/>
            <person name="Shah Z."/>
            <person name="Kiflezghi M."/>
            <person name="Wade K."/>
            <person name="Ball S.L."/>
            <person name="Bradley K.W."/>
            <person name="Asai D.J."/>
            <person name="Bowman C.A."/>
            <person name="Russell D.A."/>
            <person name="Pope W.H."/>
            <person name="Jacobs-Sera D."/>
            <person name="Hendrix R.W."/>
            <person name="Hatfull G.F."/>
        </authorList>
    </citation>
    <scope>NUCLEOTIDE SEQUENCE [LARGE SCALE GENOMIC DNA]</scope>
    <source>
        <strain evidence="1 2">DSM 27648</strain>
    </source>
</reference>
<dbReference type="KEGG" id="llu:AKJ09_00538"/>
<evidence type="ECO:0000313" key="2">
    <source>
        <dbReference type="Proteomes" id="UP000064967"/>
    </source>
</evidence>
<organism evidence="1 2">
    <name type="scientific">Labilithrix luteola</name>
    <dbReference type="NCBI Taxonomy" id="1391654"/>
    <lineage>
        <taxon>Bacteria</taxon>
        <taxon>Pseudomonadati</taxon>
        <taxon>Myxococcota</taxon>
        <taxon>Polyangia</taxon>
        <taxon>Polyangiales</taxon>
        <taxon>Labilitrichaceae</taxon>
        <taxon>Labilithrix</taxon>
    </lineage>
</organism>
<proteinExistence type="predicted"/>
<evidence type="ECO:0000313" key="1">
    <source>
        <dbReference type="EMBL" id="AKU93874.1"/>
    </source>
</evidence>
<accession>A0A0K1PL80</accession>
<name>A0A0K1PL80_9BACT</name>
<keyword evidence="2" id="KW-1185">Reference proteome</keyword>